<evidence type="ECO:0000256" key="2">
    <source>
        <dbReference type="SAM" id="SignalP"/>
    </source>
</evidence>
<evidence type="ECO:0000313" key="4">
    <source>
        <dbReference type="Proteomes" id="UP000262583"/>
    </source>
</evidence>
<dbReference type="KEGG" id="schv:BRCON_2864"/>
<name>A0A2Z4Y978_SUMC1</name>
<feature type="chain" id="PRO_5016458076" evidence="2">
    <location>
        <begin position="24"/>
        <end position="522"/>
    </location>
</feature>
<feature type="compositionally biased region" description="Basic and acidic residues" evidence="1">
    <location>
        <begin position="160"/>
        <end position="170"/>
    </location>
</feature>
<feature type="compositionally biased region" description="Low complexity" evidence="1">
    <location>
        <begin position="197"/>
        <end position="209"/>
    </location>
</feature>
<evidence type="ECO:0000256" key="1">
    <source>
        <dbReference type="SAM" id="MobiDB-lite"/>
    </source>
</evidence>
<protein>
    <submittedName>
        <fullName evidence="3">Cell surface glycoprotein 1 (Outer layer protein B) (S-layer protein 1)</fullName>
    </submittedName>
</protein>
<gene>
    <name evidence="3" type="ORF">BRCON_2864</name>
</gene>
<feature type="compositionally biased region" description="Polar residues" evidence="1">
    <location>
        <begin position="280"/>
        <end position="289"/>
    </location>
</feature>
<proteinExistence type="predicted"/>
<sequence length="522" mass="55800">MRYSKQSIKIGCFLLCTVSIPLAALCHETGKPHVHSTSIQAGLLSANEAPAAKADRPNKQDVEWQTQTNAGTARTSQDRATSTNPSDIEQTKNRGQVGLPPRDKDKPSRTKQPTKAGQDVDADGRAVAPKASPLPAEDEENPWSSASGSSEKQKAPQTPRETEPRKDRPLGTRLQLKETGASETPQSPERGKALIAGTPSPGPTVSPTKPNDPIALEASSDVAGQPKPSGAVPARTPTQTQDPTETPRHPVDPTPPTEPAPTWTPKPSSFTSPRAEAPRHTSQQQASNATVDQQFEWRGLVIYPNGSVPNDIAEEFSRNFSKLILRKAGETGQRSVKRTADEGAVDVASLTLDEFARIVALGSKLTKADAARSAGDLADIPLKQGFVKLGKSPLELLIINVTHHRQPASDAANGSATDGSAAAKQPTCSCKCGPGCTCVCRDAKKDDYFCFCFLNPGEFPTLGTHDDSVPPFTLPSKFGCRVVVLTFGQTEETLPKFGEELRKAVGDKQFLEGTQPVKVVRY</sequence>
<organism evidence="3 4">
    <name type="scientific">Sumerlaea chitinivorans</name>
    <dbReference type="NCBI Taxonomy" id="2250252"/>
    <lineage>
        <taxon>Bacteria</taxon>
        <taxon>Candidatus Sumerlaeota</taxon>
        <taxon>Candidatus Sumerlaeia</taxon>
        <taxon>Candidatus Sumerlaeales</taxon>
        <taxon>Candidatus Sumerlaeaceae</taxon>
        <taxon>Candidatus Sumerlaea</taxon>
    </lineage>
</organism>
<keyword evidence="2" id="KW-0732">Signal</keyword>
<reference evidence="3 4" key="1">
    <citation type="submission" date="2018-05" db="EMBL/GenBank/DDBJ databases">
        <title>A metagenomic window into the 2 km-deep terrestrial subsurface aquifer revealed taxonomically and functionally diverse microbial community comprising novel uncultured bacterial lineages.</title>
        <authorList>
            <person name="Kadnikov V.V."/>
            <person name="Mardanov A.V."/>
            <person name="Beletsky A.V."/>
            <person name="Banks D."/>
            <person name="Pimenov N.V."/>
            <person name="Frank Y.A."/>
            <person name="Karnachuk O.V."/>
            <person name="Ravin N.V."/>
        </authorList>
    </citation>
    <scope>NUCLEOTIDE SEQUENCE [LARGE SCALE GENOMIC DNA]</scope>
    <source>
        <strain evidence="3">BY</strain>
    </source>
</reference>
<dbReference type="EMBL" id="CP030759">
    <property type="protein sequence ID" value="AXA37606.1"/>
    <property type="molecule type" value="Genomic_DNA"/>
</dbReference>
<dbReference type="AlphaFoldDB" id="A0A2Z4Y978"/>
<feature type="compositionally biased region" description="Basic and acidic residues" evidence="1">
    <location>
        <begin position="53"/>
        <end position="62"/>
    </location>
</feature>
<feature type="signal peptide" evidence="2">
    <location>
        <begin position="1"/>
        <end position="23"/>
    </location>
</feature>
<feature type="compositionally biased region" description="Polar residues" evidence="1">
    <location>
        <begin position="63"/>
        <end position="88"/>
    </location>
</feature>
<evidence type="ECO:0000313" key="3">
    <source>
        <dbReference type="EMBL" id="AXA37606.1"/>
    </source>
</evidence>
<feature type="region of interest" description="Disordered" evidence="1">
    <location>
        <begin position="48"/>
        <end position="289"/>
    </location>
</feature>
<dbReference type="Proteomes" id="UP000262583">
    <property type="component" value="Chromosome"/>
</dbReference>
<feature type="compositionally biased region" description="Pro residues" evidence="1">
    <location>
        <begin position="252"/>
        <end position="264"/>
    </location>
</feature>
<accession>A0A2Z4Y978</accession>